<dbReference type="Pfam" id="PF08759">
    <property type="entry name" value="GT-D"/>
    <property type="match status" value="1"/>
</dbReference>
<sequence length="291" mass="33935">MVLIKKQIKRFLSLLGLYRTKSKWPKITDKMHKYFLKSVKIKTSLETLNDIKRTIREEKRGAYLRFGDGDIYLMRGLDDILHKANPKIAKEMKQAFSLNIGELHKALAIHSKLFGFEKGMQEDMHLISDQNALNYLAVTHKYFNLETIYTPVALHYLSTFDQDNCMEFLRFLKTYNPIFVGNEKVKIEIVKKLFGEIHVKTPVSNSYDEIDRIENDLIELLNMKKNNFQVVVVAMGCPGRILQKRILKKGFNVYLFDFGSLLDALNGENSRLWIDIADMRSLQKILTSLKY</sequence>
<comment type="caution">
    <text evidence="2">The sequence shown here is derived from an EMBL/GenBank/DDBJ whole genome shotgun (WGS) entry which is preliminary data.</text>
</comment>
<keyword evidence="3" id="KW-1185">Reference proteome</keyword>
<evidence type="ECO:0000313" key="3">
    <source>
        <dbReference type="Proteomes" id="UP000323930"/>
    </source>
</evidence>
<dbReference type="OrthoDB" id="1332028at2"/>
<proteinExistence type="predicted"/>
<feature type="domain" description="Glycosyltransferase GT-D fold" evidence="1">
    <location>
        <begin position="64"/>
        <end position="253"/>
    </location>
</feature>
<dbReference type="EMBL" id="VSDQ01000718">
    <property type="protein sequence ID" value="TYA71410.1"/>
    <property type="molecule type" value="Genomic_DNA"/>
</dbReference>
<dbReference type="InterPro" id="IPR014869">
    <property type="entry name" value="GT-D"/>
</dbReference>
<organism evidence="2 3">
    <name type="scientific">Seonamhaeicola marinus</name>
    <dbReference type="NCBI Taxonomy" id="1912246"/>
    <lineage>
        <taxon>Bacteria</taxon>
        <taxon>Pseudomonadati</taxon>
        <taxon>Bacteroidota</taxon>
        <taxon>Flavobacteriia</taxon>
        <taxon>Flavobacteriales</taxon>
        <taxon>Flavobacteriaceae</taxon>
    </lineage>
</organism>
<accession>A0A5D0HKB9</accession>
<evidence type="ECO:0000313" key="2">
    <source>
        <dbReference type="EMBL" id="TYA71410.1"/>
    </source>
</evidence>
<dbReference type="AlphaFoldDB" id="A0A5D0HKB9"/>
<dbReference type="Proteomes" id="UP000323930">
    <property type="component" value="Unassembled WGS sequence"/>
</dbReference>
<name>A0A5D0HKB9_9FLAO</name>
<gene>
    <name evidence="2" type="ORF">FUA24_17655</name>
</gene>
<evidence type="ECO:0000259" key="1">
    <source>
        <dbReference type="Pfam" id="PF08759"/>
    </source>
</evidence>
<protein>
    <submittedName>
        <fullName evidence="2">DUF1792 domain-containing protein</fullName>
    </submittedName>
</protein>
<reference evidence="2 3" key="1">
    <citation type="submission" date="2019-08" db="EMBL/GenBank/DDBJ databases">
        <title>Seonamhaeicola sediminis sp. nov., isolated from marine sediment.</title>
        <authorList>
            <person name="Cao W.R."/>
        </authorList>
    </citation>
    <scope>NUCLEOTIDE SEQUENCE [LARGE SCALE GENOMIC DNA]</scope>
    <source>
        <strain evidence="2 3">B011</strain>
    </source>
</reference>